<keyword evidence="3 5" id="KW-1133">Transmembrane helix</keyword>
<feature type="transmembrane region" description="Helical" evidence="5">
    <location>
        <begin position="279"/>
        <end position="297"/>
    </location>
</feature>
<comment type="caution">
    <text evidence="7">The sequence shown here is derived from an EMBL/GenBank/DDBJ whole genome shotgun (WGS) entry which is preliminary data.</text>
</comment>
<comment type="subcellular location">
    <subcellularLocation>
        <location evidence="1">Cell membrane</location>
        <topology evidence="1">Multi-pass membrane protein</topology>
    </subcellularLocation>
</comment>
<feature type="transmembrane region" description="Helical" evidence="5">
    <location>
        <begin position="368"/>
        <end position="386"/>
    </location>
</feature>
<dbReference type="GO" id="GO:0005886">
    <property type="term" value="C:plasma membrane"/>
    <property type="evidence" value="ECO:0007669"/>
    <property type="project" value="UniProtKB-SubCell"/>
</dbReference>
<dbReference type="GO" id="GO:0022857">
    <property type="term" value="F:transmembrane transporter activity"/>
    <property type="evidence" value="ECO:0007669"/>
    <property type="project" value="InterPro"/>
</dbReference>
<organism evidence="7 8">
    <name type="scientific">Enteractinococcus helveticum</name>
    <dbReference type="NCBI Taxonomy" id="1837282"/>
    <lineage>
        <taxon>Bacteria</taxon>
        <taxon>Bacillati</taxon>
        <taxon>Actinomycetota</taxon>
        <taxon>Actinomycetes</taxon>
        <taxon>Micrococcales</taxon>
        <taxon>Micrococcaceae</taxon>
    </lineage>
</organism>
<keyword evidence="2 5" id="KW-0812">Transmembrane</keyword>
<feature type="transmembrane region" description="Helical" evidence="5">
    <location>
        <begin position="210"/>
        <end position="236"/>
    </location>
</feature>
<feature type="domain" description="Major facilitator superfamily (MFS) profile" evidence="6">
    <location>
        <begin position="9"/>
        <end position="391"/>
    </location>
</feature>
<dbReference type="EMBL" id="LXEY01000118">
    <property type="protein sequence ID" value="OAV51035.1"/>
    <property type="molecule type" value="Genomic_DNA"/>
</dbReference>
<dbReference type="Proteomes" id="UP000078292">
    <property type="component" value="Unassembled WGS sequence"/>
</dbReference>
<dbReference type="Gene3D" id="1.20.1250.20">
    <property type="entry name" value="MFS general substrate transporter like domains"/>
    <property type="match status" value="1"/>
</dbReference>
<feature type="transmembrane region" description="Helical" evidence="5">
    <location>
        <begin position="80"/>
        <end position="98"/>
    </location>
</feature>
<accession>A0A1B7LUG1</accession>
<keyword evidence="8" id="KW-1185">Reference proteome</keyword>
<reference evidence="7 8" key="1">
    <citation type="submission" date="2016-04" db="EMBL/GenBank/DDBJ databases">
        <title>First whole genome shotgun sequence of the bacterium Enteractinococcus sp. strain UASWS1574.</title>
        <authorList>
            <person name="Crovadore J."/>
            <person name="Chablais R."/>
            <person name="Lefort F."/>
        </authorList>
    </citation>
    <scope>NUCLEOTIDE SEQUENCE [LARGE SCALE GENOMIC DNA]</scope>
    <source>
        <strain evidence="7 8">UASWS1574</strain>
    </source>
</reference>
<feature type="transmembrane region" description="Helical" evidence="5">
    <location>
        <begin position="14"/>
        <end position="37"/>
    </location>
</feature>
<dbReference type="InterPro" id="IPR052714">
    <property type="entry name" value="MFS_Exporter"/>
</dbReference>
<feature type="transmembrane region" description="Helical" evidence="5">
    <location>
        <begin position="303"/>
        <end position="321"/>
    </location>
</feature>
<proteinExistence type="predicted"/>
<dbReference type="InterPro" id="IPR020846">
    <property type="entry name" value="MFS_dom"/>
</dbReference>
<feature type="transmembrane region" description="Helical" evidence="5">
    <location>
        <begin position="49"/>
        <end position="68"/>
    </location>
</feature>
<evidence type="ECO:0000256" key="2">
    <source>
        <dbReference type="ARBA" id="ARBA00022692"/>
    </source>
</evidence>
<dbReference type="PROSITE" id="PS00216">
    <property type="entry name" value="SUGAR_TRANSPORT_1"/>
    <property type="match status" value="1"/>
</dbReference>
<dbReference type="Pfam" id="PF07690">
    <property type="entry name" value="MFS_1"/>
    <property type="match status" value="1"/>
</dbReference>
<evidence type="ECO:0000256" key="1">
    <source>
        <dbReference type="ARBA" id="ARBA00004651"/>
    </source>
</evidence>
<dbReference type="InterPro" id="IPR005829">
    <property type="entry name" value="Sugar_transporter_CS"/>
</dbReference>
<evidence type="ECO:0000256" key="4">
    <source>
        <dbReference type="ARBA" id="ARBA00023136"/>
    </source>
</evidence>
<feature type="transmembrane region" description="Helical" evidence="5">
    <location>
        <begin position="167"/>
        <end position="189"/>
    </location>
</feature>
<evidence type="ECO:0000313" key="7">
    <source>
        <dbReference type="EMBL" id="OAV51035.1"/>
    </source>
</evidence>
<feature type="transmembrane region" description="Helical" evidence="5">
    <location>
        <begin position="139"/>
        <end position="161"/>
    </location>
</feature>
<dbReference type="OrthoDB" id="9814001at2"/>
<sequence length="398" mass="42551">MSSTSEQRLWTPDYLRAFVVLLGISLVFITLMSFMALYAANRFSVNDTAAGFAASSFVAGGALSRILIGKYLDFIGRKRTLIITLALFVLSCLIYPVLDSYALLVIVRFIHGAAFGIASTTISSTVITLIPLGRLSEGLGYISLAGTVSNAVGPLAAIQLSERASSLWVFGFTTICAIVALLSVLPMTIKERIPTQDEYDRRWRIRGSDLVDFNMLSIAVVGLLTSTGFSVVMTYLPAYLVGLDMASTASIFFFVWAFAMLVVRLFAGRMHDRYGENSVLPGALLSLVLGLAVIAVADSLWHFIIAAVLGGFGHGAALPSLQAVGISRTTTNRIPIATSTHYLALDSGLAIGPVMLGFMIGLTGYTGLYLAGASIVLLGVIVYWFAHGRHARGSVAPR</sequence>
<name>A0A1B7LUG1_9MICC</name>
<dbReference type="CDD" id="cd17489">
    <property type="entry name" value="MFS_YfcJ_like"/>
    <property type="match status" value="1"/>
</dbReference>
<gene>
    <name evidence="7" type="ORF">A6F49_02700</name>
</gene>
<dbReference type="PROSITE" id="PS50850">
    <property type="entry name" value="MFS"/>
    <property type="match status" value="1"/>
</dbReference>
<protein>
    <recommendedName>
        <fullName evidence="6">Major facilitator superfamily (MFS) profile domain-containing protein</fullName>
    </recommendedName>
</protein>
<dbReference type="PANTHER" id="PTHR23531:SF1">
    <property type="entry name" value="QUINOLENE RESISTANCE PROTEIN NORA"/>
    <property type="match status" value="1"/>
</dbReference>
<dbReference type="PANTHER" id="PTHR23531">
    <property type="entry name" value="QUINOLENE RESISTANCE PROTEIN NORA"/>
    <property type="match status" value="1"/>
</dbReference>
<dbReference type="InterPro" id="IPR036259">
    <property type="entry name" value="MFS_trans_sf"/>
</dbReference>
<evidence type="ECO:0000313" key="8">
    <source>
        <dbReference type="Proteomes" id="UP000078292"/>
    </source>
</evidence>
<evidence type="ECO:0000259" key="6">
    <source>
        <dbReference type="PROSITE" id="PS50850"/>
    </source>
</evidence>
<evidence type="ECO:0000256" key="5">
    <source>
        <dbReference type="SAM" id="Phobius"/>
    </source>
</evidence>
<evidence type="ECO:0000256" key="3">
    <source>
        <dbReference type="ARBA" id="ARBA00022989"/>
    </source>
</evidence>
<dbReference type="SUPFAM" id="SSF103473">
    <property type="entry name" value="MFS general substrate transporter"/>
    <property type="match status" value="1"/>
</dbReference>
<feature type="transmembrane region" description="Helical" evidence="5">
    <location>
        <begin position="342"/>
        <end position="362"/>
    </location>
</feature>
<dbReference type="AlphaFoldDB" id="A0A1B7LUG1"/>
<dbReference type="InterPro" id="IPR011701">
    <property type="entry name" value="MFS"/>
</dbReference>
<feature type="transmembrane region" description="Helical" evidence="5">
    <location>
        <begin position="248"/>
        <end position="267"/>
    </location>
</feature>
<keyword evidence="4 5" id="KW-0472">Membrane</keyword>
<feature type="transmembrane region" description="Helical" evidence="5">
    <location>
        <begin position="110"/>
        <end position="132"/>
    </location>
</feature>
<dbReference type="RefSeq" id="WP_043055869.1">
    <property type="nucleotide sequence ID" value="NZ_LXEY01000118.1"/>
</dbReference>